<dbReference type="EMBL" id="JALJOQ010000124">
    <property type="protein sequence ID" value="KAK9795842.1"/>
    <property type="molecule type" value="Genomic_DNA"/>
</dbReference>
<evidence type="ECO:0000313" key="12">
    <source>
        <dbReference type="Proteomes" id="UP001465755"/>
    </source>
</evidence>
<reference evidence="11 12" key="1">
    <citation type="journal article" date="2024" name="Nat. Commun.">
        <title>Phylogenomics reveals the evolutionary origins of lichenization in chlorophyte algae.</title>
        <authorList>
            <person name="Puginier C."/>
            <person name="Libourel C."/>
            <person name="Otte J."/>
            <person name="Skaloud P."/>
            <person name="Haon M."/>
            <person name="Grisel S."/>
            <person name="Petersen M."/>
            <person name="Berrin J.G."/>
            <person name="Delaux P.M."/>
            <person name="Dal Grande F."/>
            <person name="Keller J."/>
        </authorList>
    </citation>
    <scope>NUCLEOTIDE SEQUENCE [LARGE SCALE GENOMIC DNA]</scope>
    <source>
        <strain evidence="11 12">SAG 2036</strain>
    </source>
</reference>
<dbReference type="InterPro" id="IPR011051">
    <property type="entry name" value="RmlC_Cupin_sf"/>
</dbReference>
<evidence type="ECO:0000256" key="8">
    <source>
        <dbReference type="PIRSR" id="PIRSR601929-2"/>
    </source>
</evidence>
<dbReference type="InterPro" id="IPR001929">
    <property type="entry name" value="Germin"/>
</dbReference>
<protein>
    <recommendedName>
        <fullName evidence="9">Germin-like protein</fullName>
    </recommendedName>
</protein>
<comment type="caution">
    <text evidence="11">The sequence shown here is derived from an EMBL/GenBank/DDBJ whole genome shotgun (WGS) entry which is preliminary data.</text>
</comment>
<evidence type="ECO:0000256" key="1">
    <source>
        <dbReference type="ARBA" id="ARBA00004271"/>
    </source>
</evidence>
<organism evidence="11 12">
    <name type="scientific">Symbiochloris irregularis</name>
    <dbReference type="NCBI Taxonomy" id="706552"/>
    <lineage>
        <taxon>Eukaryota</taxon>
        <taxon>Viridiplantae</taxon>
        <taxon>Chlorophyta</taxon>
        <taxon>core chlorophytes</taxon>
        <taxon>Trebouxiophyceae</taxon>
        <taxon>Trebouxiales</taxon>
        <taxon>Trebouxiaceae</taxon>
        <taxon>Symbiochloris</taxon>
    </lineage>
</organism>
<dbReference type="GO" id="GO:0048046">
    <property type="term" value="C:apoplast"/>
    <property type="evidence" value="ECO:0007669"/>
    <property type="project" value="UniProtKB-SubCell"/>
</dbReference>
<keyword evidence="6 7" id="KW-0464">Manganese</keyword>
<evidence type="ECO:0000256" key="7">
    <source>
        <dbReference type="PIRSR" id="PIRSR601929-1"/>
    </source>
</evidence>
<keyword evidence="3 9" id="KW-0052">Apoplast</keyword>
<evidence type="ECO:0000259" key="10">
    <source>
        <dbReference type="SMART" id="SM00835"/>
    </source>
</evidence>
<name>A0AAW1NVU1_9CHLO</name>
<accession>A0AAW1NVU1</accession>
<dbReference type="PANTHER" id="PTHR31238">
    <property type="entry name" value="GERMIN-LIKE PROTEIN SUBFAMILY 3 MEMBER 3"/>
    <property type="match status" value="1"/>
</dbReference>
<comment type="similarity">
    <text evidence="2 9">Belongs to the germin family.</text>
</comment>
<evidence type="ECO:0000256" key="3">
    <source>
        <dbReference type="ARBA" id="ARBA00022523"/>
    </source>
</evidence>
<dbReference type="AlphaFoldDB" id="A0AAW1NVU1"/>
<dbReference type="PRINTS" id="PR00325">
    <property type="entry name" value="GERMIN"/>
</dbReference>
<evidence type="ECO:0000256" key="4">
    <source>
        <dbReference type="ARBA" id="ARBA00022525"/>
    </source>
</evidence>
<evidence type="ECO:0000256" key="5">
    <source>
        <dbReference type="ARBA" id="ARBA00022723"/>
    </source>
</evidence>
<feature type="binding site" evidence="8">
    <location>
        <position position="102"/>
    </location>
    <ligand>
        <name>Mn(2+)</name>
        <dbReference type="ChEBI" id="CHEBI:29035"/>
    </ligand>
</feature>
<evidence type="ECO:0000256" key="6">
    <source>
        <dbReference type="ARBA" id="ARBA00023211"/>
    </source>
</evidence>
<keyword evidence="4 9" id="KW-0964">Secreted</keyword>
<dbReference type="Gene3D" id="2.60.120.10">
    <property type="entry name" value="Jelly Rolls"/>
    <property type="match status" value="1"/>
</dbReference>
<keyword evidence="5 7" id="KW-0479">Metal-binding</keyword>
<dbReference type="SMART" id="SM00835">
    <property type="entry name" value="Cupin_1"/>
    <property type="match status" value="1"/>
</dbReference>
<proteinExistence type="inferred from homology"/>
<dbReference type="InterPro" id="IPR006045">
    <property type="entry name" value="Cupin_1"/>
</dbReference>
<feature type="binding site" evidence="8">
    <location>
        <position position="55"/>
    </location>
    <ligand>
        <name>Mn(2+)</name>
        <dbReference type="ChEBI" id="CHEBI:29035"/>
    </ligand>
</feature>
<dbReference type="InterPro" id="IPR014710">
    <property type="entry name" value="RmlC-like_jellyroll"/>
</dbReference>
<dbReference type="SUPFAM" id="SSF51182">
    <property type="entry name" value="RmlC-like cupins"/>
    <property type="match status" value="1"/>
</dbReference>
<gene>
    <name evidence="11" type="ORF">WJX73_000683</name>
</gene>
<sequence>MVCERAAGLKGLGSLPNTSASTSSSRMLGQWPALSKQGISQTLFTLGACALRPPHYHLRATGLLYLINGTIQVGFTNEDGTKAYVNNISAGASTVFPQGLVHYQQNLACEPAQYTISYNSEDPGTQVSVPGLVGLPNEVVAAAMGFASNANGFSSFLATVPTGKFIANSDPECVARCSAAATPSNAGK</sequence>
<dbReference type="Proteomes" id="UP001465755">
    <property type="component" value="Unassembled WGS sequence"/>
</dbReference>
<evidence type="ECO:0000256" key="9">
    <source>
        <dbReference type="RuleBase" id="RU366015"/>
    </source>
</evidence>
<evidence type="ECO:0000256" key="2">
    <source>
        <dbReference type="ARBA" id="ARBA00007456"/>
    </source>
</evidence>
<comment type="subcellular location">
    <subcellularLocation>
        <location evidence="1 9">Secreted</location>
        <location evidence="1 9">Extracellular space</location>
        <location evidence="1 9">Apoplast</location>
    </subcellularLocation>
</comment>
<feature type="binding site" evidence="8">
    <location>
        <position position="57"/>
    </location>
    <ligand>
        <name>Mn(2+)</name>
        <dbReference type="ChEBI" id="CHEBI:29035"/>
    </ligand>
</feature>
<feature type="binding site" evidence="7">
    <location>
        <position position="57"/>
    </location>
    <ligand>
        <name>oxalate</name>
        <dbReference type="ChEBI" id="CHEBI:30623"/>
    </ligand>
</feature>
<keyword evidence="12" id="KW-1185">Reference proteome</keyword>
<dbReference type="GO" id="GO:0030145">
    <property type="term" value="F:manganese ion binding"/>
    <property type="evidence" value="ECO:0007669"/>
    <property type="project" value="UniProtKB-UniRule"/>
</dbReference>
<feature type="domain" description="Cupin type-1" evidence="10">
    <location>
        <begin position="10"/>
        <end position="152"/>
    </location>
</feature>
<dbReference type="Pfam" id="PF00190">
    <property type="entry name" value="Cupin_1"/>
    <property type="match status" value="1"/>
</dbReference>
<dbReference type="CDD" id="cd02241">
    <property type="entry name" value="cupin_OxOx"/>
    <property type="match status" value="1"/>
</dbReference>
<evidence type="ECO:0000313" key="11">
    <source>
        <dbReference type="EMBL" id="KAK9795842.1"/>
    </source>
</evidence>